<accession>A0A085WAR2</accession>
<keyword evidence="1" id="KW-0472">Membrane</keyword>
<gene>
    <name evidence="2" type="ORF">DB31_1793</name>
</gene>
<dbReference type="Proteomes" id="UP000028725">
    <property type="component" value="Unassembled WGS sequence"/>
</dbReference>
<dbReference type="OrthoDB" id="129807at2"/>
<keyword evidence="1" id="KW-1133">Transmembrane helix</keyword>
<evidence type="ECO:0000256" key="1">
    <source>
        <dbReference type="SAM" id="Phobius"/>
    </source>
</evidence>
<keyword evidence="1" id="KW-0812">Transmembrane</keyword>
<protein>
    <submittedName>
        <fullName evidence="2">Uncharacterized protein</fullName>
    </submittedName>
</protein>
<dbReference type="AlphaFoldDB" id="A0A085WAR2"/>
<evidence type="ECO:0000313" key="3">
    <source>
        <dbReference type="Proteomes" id="UP000028725"/>
    </source>
</evidence>
<name>A0A085WAR2_9BACT</name>
<dbReference type="PATRIC" id="fig|394096.3.peg.6129"/>
<dbReference type="STRING" id="394096.DB31_1793"/>
<reference evidence="2 3" key="1">
    <citation type="submission" date="2014-04" db="EMBL/GenBank/DDBJ databases">
        <title>Genome assembly of Hyalangium minutum DSM 14724.</title>
        <authorList>
            <person name="Sharma G."/>
            <person name="Subramanian S."/>
        </authorList>
    </citation>
    <scope>NUCLEOTIDE SEQUENCE [LARGE SCALE GENOMIC DNA]</scope>
    <source>
        <strain evidence="2 3">DSM 14724</strain>
    </source>
</reference>
<feature type="transmembrane region" description="Helical" evidence="1">
    <location>
        <begin position="20"/>
        <end position="38"/>
    </location>
</feature>
<sequence length="119" mass="13117">MSEGFTPPPPQHDRLPSLRILAVLVGWLVLTSLSVLGMRWWEARNQPAVAAGTPAQFGEAEIANVNQRPFALEKEAPRLRAAQDSRLERYGWVDRGAGVIHVPIEQAMDQVLAQEGRGP</sequence>
<organism evidence="2 3">
    <name type="scientific">Hyalangium minutum</name>
    <dbReference type="NCBI Taxonomy" id="394096"/>
    <lineage>
        <taxon>Bacteria</taxon>
        <taxon>Pseudomonadati</taxon>
        <taxon>Myxococcota</taxon>
        <taxon>Myxococcia</taxon>
        <taxon>Myxococcales</taxon>
        <taxon>Cystobacterineae</taxon>
        <taxon>Archangiaceae</taxon>
        <taxon>Hyalangium</taxon>
    </lineage>
</organism>
<dbReference type="EMBL" id="JMCB01000013">
    <property type="protein sequence ID" value="KFE64775.1"/>
    <property type="molecule type" value="Genomic_DNA"/>
</dbReference>
<proteinExistence type="predicted"/>
<evidence type="ECO:0000313" key="2">
    <source>
        <dbReference type="EMBL" id="KFE64775.1"/>
    </source>
</evidence>
<dbReference type="RefSeq" id="WP_044193734.1">
    <property type="nucleotide sequence ID" value="NZ_JMCB01000013.1"/>
</dbReference>
<keyword evidence="3" id="KW-1185">Reference proteome</keyword>
<comment type="caution">
    <text evidence="2">The sequence shown here is derived from an EMBL/GenBank/DDBJ whole genome shotgun (WGS) entry which is preliminary data.</text>
</comment>